<name>A0A8H3EWB1_9LECA</name>
<dbReference type="Proteomes" id="UP000664169">
    <property type="component" value="Unassembled WGS sequence"/>
</dbReference>
<comment type="caution">
    <text evidence="1">The sequence shown here is derived from an EMBL/GenBank/DDBJ whole genome shotgun (WGS) entry which is preliminary data.</text>
</comment>
<dbReference type="EMBL" id="CAJPDQ010000008">
    <property type="protein sequence ID" value="CAF9913587.1"/>
    <property type="molecule type" value="Genomic_DNA"/>
</dbReference>
<evidence type="ECO:0000313" key="1">
    <source>
        <dbReference type="EMBL" id="CAF9913587.1"/>
    </source>
</evidence>
<gene>
    <name evidence="1" type="ORF">GOMPHAMPRED_007971</name>
</gene>
<keyword evidence="2" id="KW-1185">Reference proteome</keyword>
<sequence length="207" mass="22811">MAERNNLDGLPKSLLDSLADTKIQDAIRSYQQVCNEFSSRIKSWARNSTDAGMLAKRDRLRLALLHDFKIKTLVSRIDTWENTLALVRGQVENANALVHGQAVPNVTVISEHESVVNQDQQDHDIESLKETMLSATQKEKAKASDIRIRTGIVTSTTGSKAVMGVFGTEAERGTRSLDVETGAINMESDGKIFIGGSANFDVDEFMK</sequence>
<organism evidence="1 2">
    <name type="scientific">Gomphillus americanus</name>
    <dbReference type="NCBI Taxonomy" id="1940652"/>
    <lineage>
        <taxon>Eukaryota</taxon>
        <taxon>Fungi</taxon>
        <taxon>Dikarya</taxon>
        <taxon>Ascomycota</taxon>
        <taxon>Pezizomycotina</taxon>
        <taxon>Lecanoromycetes</taxon>
        <taxon>OSLEUM clade</taxon>
        <taxon>Ostropomycetidae</taxon>
        <taxon>Ostropales</taxon>
        <taxon>Graphidaceae</taxon>
        <taxon>Gomphilloideae</taxon>
        <taxon>Gomphillus</taxon>
    </lineage>
</organism>
<protein>
    <submittedName>
        <fullName evidence="1">Uncharacterized protein</fullName>
    </submittedName>
</protein>
<dbReference type="AlphaFoldDB" id="A0A8H3EWB1"/>
<proteinExistence type="predicted"/>
<accession>A0A8H3EWB1</accession>
<reference evidence="1" key="1">
    <citation type="submission" date="2021-03" db="EMBL/GenBank/DDBJ databases">
        <authorList>
            <person name="Tagirdzhanova G."/>
        </authorList>
    </citation>
    <scope>NUCLEOTIDE SEQUENCE</scope>
</reference>
<evidence type="ECO:0000313" key="2">
    <source>
        <dbReference type="Proteomes" id="UP000664169"/>
    </source>
</evidence>